<reference evidence="3 4" key="1">
    <citation type="submission" date="2017-05" db="EMBL/GenBank/DDBJ databases">
        <authorList>
            <person name="Varghese N."/>
            <person name="Submissions S."/>
        </authorList>
    </citation>
    <scope>NUCLEOTIDE SEQUENCE [LARGE SCALE GENOMIC DNA]</scope>
    <source>
        <strain evidence="3 4">SM16</strain>
    </source>
</reference>
<evidence type="ECO:0000313" key="4">
    <source>
        <dbReference type="Proteomes" id="UP001157910"/>
    </source>
</evidence>
<dbReference type="RefSeq" id="WP_283406502.1">
    <property type="nucleotide sequence ID" value="NZ_FXUI01000007.1"/>
</dbReference>
<keyword evidence="4" id="KW-1185">Reference proteome</keyword>
<sequence length="197" mass="21615">MRIPASLRRLRDDARGATIIEFAVAAPVLILLLMGIFDMAYNAYIVSVLRGAVQEASRRNSLEIANTAQSDAYVEKMVKTVAPAAAVTFKRVSYYDFADIKRAELWNDKNGNGRCDNAEIYTDENRNNRWDADVGTNDNGGANDVVLYTATVKYKPVFVVPFMPNGGALRTQSATAVQKNQPFALQEKYGSSSGTCS</sequence>
<evidence type="ECO:0000259" key="2">
    <source>
        <dbReference type="Pfam" id="PF07811"/>
    </source>
</evidence>
<evidence type="ECO:0000256" key="1">
    <source>
        <dbReference type="SAM" id="Phobius"/>
    </source>
</evidence>
<proteinExistence type="predicted"/>
<protein>
    <submittedName>
        <fullName evidence="3">TadE-like protein</fullName>
    </submittedName>
</protein>
<feature type="domain" description="TadE-like" evidence="2">
    <location>
        <begin position="16"/>
        <end position="58"/>
    </location>
</feature>
<dbReference type="Pfam" id="PF07811">
    <property type="entry name" value="TadE"/>
    <property type="match status" value="1"/>
</dbReference>
<gene>
    <name evidence="3" type="ORF">SAMN06296065_10794</name>
</gene>
<comment type="caution">
    <text evidence="3">The sequence shown here is derived from an EMBL/GenBank/DDBJ whole genome shotgun (WGS) entry which is preliminary data.</text>
</comment>
<dbReference type="EMBL" id="FXUI01000007">
    <property type="protein sequence ID" value="SMP74525.1"/>
    <property type="molecule type" value="Genomic_DNA"/>
</dbReference>
<name>A0ABY1QLM1_9SPHN</name>
<dbReference type="Proteomes" id="UP001157910">
    <property type="component" value="Unassembled WGS sequence"/>
</dbReference>
<keyword evidence="1" id="KW-0472">Membrane</keyword>
<accession>A0ABY1QLM1</accession>
<organism evidence="3 4">
    <name type="scientific">Novosphingobium panipatense</name>
    <dbReference type="NCBI Taxonomy" id="428991"/>
    <lineage>
        <taxon>Bacteria</taxon>
        <taxon>Pseudomonadati</taxon>
        <taxon>Pseudomonadota</taxon>
        <taxon>Alphaproteobacteria</taxon>
        <taxon>Sphingomonadales</taxon>
        <taxon>Sphingomonadaceae</taxon>
        <taxon>Novosphingobium</taxon>
    </lineage>
</organism>
<dbReference type="InterPro" id="IPR012495">
    <property type="entry name" value="TadE-like_dom"/>
</dbReference>
<keyword evidence="1" id="KW-1133">Transmembrane helix</keyword>
<feature type="transmembrane region" description="Helical" evidence="1">
    <location>
        <begin position="20"/>
        <end position="41"/>
    </location>
</feature>
<keyword evidence="1" id="KW-0812">Transmembrane</keyword>
<evidence type="ECO:0000313" key="3">
    <source>
        <dbReference type="EMBL" id="SMP74525.1"/>
    </source>
</evidence>